<dbReference type="Pfam" id="PF00189">
    <property type="entry name" value="Ribosomal_S3_C"/>
    <property type="match status" value="1"/>
</dbReference>
<dbReference type="InterPro" id="IPR005703">
    <property type="entry name" value="Ribosomal_uS3_euk/arc"/>
</dbReference>
<evidence type="ECO:0000259" key="8">
    <source>
        <dbReference type="PROSITE" id="PS50823"/>
    </source>
</evidence>
<name>A0A0H4T3F9_9ARCH</name>
<keyword evidence="2 6" id="KW-0699">rRNA-binding</keyword>
<dbReference type="AlphaFoldDB" id="A0A0H4T3F9"/>
<proteinExistence type="inferred from homology"/>
<dbReference type="NCBIfam" id="NF003219">
    <property type="entry name" value="PRK04191.1"/>
    <property type="match status" value="1"/>
</dbReference>
<keyword evidence="3 6" id="KW-0694">RNA-binding</keyword>
<dbReference type="InterPro" id="IPR009019">
    <property type="entry name" value="KH_sf_prok-type"/>
</dbReference>
<dbReference type="FunFam" id="3.30.300.20:FF:000001">
    <property type="entry name" value="30S ribosomal protein S3"/>
    <property type="match status" value="1"/>
</dbReference>
<dbReference type="InterPro" id="IPR015946">
    <property type="entry name" value="KH_dom-like_a/b"/>
</dbReference>
<evidence type="ECO:0000256" key="6">
    <source>
        <dbReference type="HAMAP-Rule" id="MF_01309"/>
    </source>
</evidence>
<reference evidence="9" key="1">
    <citation type="journal article" date="2015" name="ISME J.">
        <title>Aquifer environment selects for microbial species cohorts in sediment and groundwater.</title>
        <authorList>
            <person name="Hug L.A."/>
            <person name="Thomas B.C."/>
            <person name="Brown C.T."/>
            <person name="Frischkorn K.R."/>
            <person name="Williams K.H."/>
            <person name="Tringe S.G."/>
            <person name="Banfield J.F."/>
        </authorList>
    </citation>
    <scope>NUCLEOTIDE SEQUENCE</scope>
</reference>
<dbReference type="PANTHER" id="PTHR11760">
    <property type="entry name" value="30S/40S RIBOSOMAL PROTEIN S3"/>
    <property type="match status" value="1"/>
</dbReference>
<dbReference type="GO" id="GO:0003735">
    <property type="term" value="F:structural constituent of ribosome"/>
    <property type="evidence" value="ECO:0007669"/>
    <property type="project" value="UniProtKB-UniRule"/>
</dbReference>
<evidence type="ECO:0000256" key="2">
    <source>
        <dbReference type="ARBA" id="ARBA00022730"/>
    </source>
</evidence>
<dbReference type="GO" id="GO:0006412">
    <property type="term" value="P:translation"/>
    <property type="evidence" value="ECO:0007669"/>
    <property type="project" value="UniProtKB-UniRule"/>
</dbReference>
<dbReference type="NCBIfam" id="TIGR01008">
    <property type="entry name" value="uS3_euk_arch"/>
    <property type="match status" value="1"/>
</dbReference>
<dbReference type="SUPFAM" id="SSF54821">
    <property type="entry name" value="Ribosomal protein S3 C-terminal domain"/>
    <property type="match status" value="1"/>
</dbReference>
<feature type="region of interest" description="Disordered" evidence="7">
    <location>
        <begin position="235"/>
        <end position="307"/>
    </location>
</feature>
<dbReference type="SMART" id="SM00322">
    <property type="entry name" value="KH"/>
    <property type="match status" value="1"/>
</dbReference>
<organism evidence="9">
    <name type="scientific">uncultured thaumarchaeote Rifle_16ft_4_minimus_11813</name>
    <dbReference type="NCBI Taxonomy" id="1665208"/>
    <lineage>
        <taxon>Archaea</taxon>
        <taxon>Nitrososphaerota</taxon>
        <taxon>environmental samples</taxon>
    </lineage>
</organism>
<evidence type="ECO:0000256" key="1">
    <source>
        <dbReference type="ARBA" id="ARBA00010761"/>
    </source>
</evidence>
<evidence type="ECO:0000256" key="7">
    <source>
        <dbReference type="SAM" id="MobiDB-lite"/>
    </source>
</evidence>
<dbReference type="PROSITE" id="PS50823">
    <property type="entry name" value="KH_TYPE_2"/>
    <property type="match status" value="1"/>
</dbReference>
<dbReference type="Gene3D" id="3.30.1140.32">
    <property type="entry name" value="Ribosomal protein S3, C-terminal domain"/>
    <property type="match status" value="1"/>
</dbReference>
<comment type="similarity">
    <text evidence="1 6">Belongs to the universal ribosomal protein uS3 family.</text>
</comment>
<comment type="subunit">
    <text evidence="6">Part of the 30S ribosomal subunit.</text>
</comment>
<feature type="domain" description="KH type-2" evidence="8">
    <location>
        <begin position="17"/>
        <end position="86"/>
    </location>
</feature>
<keyword evidence="5 6" id="KW-0687">Ribonucleoprotein</keyword>
<dbReference type="InterPro" id="IPR004087">
    <property type="entry name" value="KH_dom"/>
</dbReference>
<protein>
    <recommendedName>
        <fullName evidence="6">Small ribosomal subunit protein uS3</fullName>
    </recommendedName>
</protein>
<sequence>MSAVRNIMKNFARNAELDEFLRSQIGDAGYGGAEVQKTPVGTRITIFVTRPGLVIGRRGVGIRALTEQIEKKFELQNPQVSVLEIEVPELDPQVMCNKIAHLVSRGTAFRRAALWTMNSIMGAGAMGAEISISGKLRSERAHHEKYRDGVVPKSGETAKRIVREAKQDVLLKMGLYGVKVKIAIKDAIPPEVEIKELTPEDAKAIETAQITVDAEASVKTEPVIEQMITAPEPEVKKEVKAEAAQAAEVEVKPEATVHVEKTEAKEEKEKTEPREKTKAETEKSSKPKSERKKKAVGGESKSENPES</sequence>
<evidence type="ECO:0000256" key="3">
    <source>
        <dbReference type="ARBA" id="ARBA00022884"/>
    </source>
</evidence>
<evidence type="ECO:0000256" key="5">
    <source>
        <dbReference type="ARBA" id="ARBA00023274"/>
    </source>
</evidence>
<evidence type="ECO:0000313" key="9">
    <source>
        <dbReference type="EMBL" id="AKQ00887.1"/>
    </source>
</evidence>
<dbReference type="InterPro" id="IPR001351">
    <property type="entry name" value="Ribosomal_uS3_C"/>
</dbReference>
<dbReference type="PANTHER" id="PTHR11760:SF32">
    <property type="entry name" value="SMALL RIBOSOMAL SUBUNIT PROTEIN US3"/>
    <property type="match status" value="1"/>
</dbReference>
<dbReference type="CDD" id="cd02411">
    <property type="entry name" value="KH-II_30S_S3_arch"/>
    <property type="match status" value="1"/>
</dbReference>
<dbReference type="SUPFAM" id="SSF54814">
    <property type="entry name" value="Prokaryotic type KH domain (KH-domain type II)"/>
    <property type="match status" value="1"/>
</dbReference>
<dbReference type="HAMAP" id="MF_01309_A">
    <property type="entry name" value="Ribosomal_uS3_A"/>
    <property type="match status" value="1"/>
</dbReference>
<dbReference type="Gene3D" id="3.30.300.20">
    <property type="match status" value="1"/>
</dbReference>
<dbReference type="GO" id="GO:0022627">
    <property type="term" value="C:cytosolic small ribosomal subunit"/>
    <property type="evidence" value="ECO:0007669"/>
    <property type="project" value="UniProtKB-UniRule"/>
</dbReference>
<feature type="compositionally biased region" description="Basic and acidic residues" evidence="7">
    <location>
        <begin position="249"/>
        <end position="288"/>
    </location>
</feature>
<dbReference type="InterPro" id="IPR027488">
    <property type="entry name" value="Ribosomal_uS3_arc"/>
</dbReference>
<dbReference type="InterPro" id="IPR004044">
    <property type="entry name" value="KH_dom_type_2"/>
</dbReference>
<gene>
    <name evidence="9" type="primary">rps3p</name>
    <name evidence="6" type="synonym">rps3</name>
</gene>
<accession>A0A0H4T3F9</accession>
<dbReference type="InterPro" id="IPR057258">
    <property type="entry name" value="Ribosomal_uS3"/>
</dbReference>
<dbReference type="Pfam" id="PF07650">
    <property type="entry name" value="KH_2"/>
    <property type="match status" value="1"/>
</dbReference>
<dbReference type="InterPro" id="IPR036419">
    <property type="entry name" value="Ribosomal_S3_C_sf"/>
</dbReference>
<keyword evidence="4 6" id="KW-0689">Ribosomal protein</keyword>
<comment type="function">
    <text evidence="6">Binds the lower part of the 30S subunit head.</text>
</comment>
<dbReference type="GO" id="GO:0019843">
    <property type="term" value="F:rRNA binding"/>
    <property type="evidence" value="ECO:0007669"/>
    <property type="project" value="UniProtKB-UniRule"/>
</dbReference>
<dbReference type="EMBL" id="KT006941">
    <property type="protein sequence ID" value="AKQ00887.1"/>
    <property type="molecule type" value="Genomic_DNA"/>
</dbReference>
<evidence type="ECO:0000256" key="4">
    <source>
        <dbReference type="ARBA" id="ARBA00022980"/>
    </source>
</evidence>